<organism evidence="1 2">
    <name type="scientific">Araneus ventricosus</name>
    <name type="common">Orbweaver spider</name>
    <name type="synonym">Epeira ventricosa</name>
    <dbReference type="NCBI Taxonomy" id="182803"/>
    <lineage>
        <taxon>Eukaryota</taxon>
        <taxon>Metazoa</taxon>
        <taxon>Ecdysozoa</taxon>
        <taxon>Arthropoda</taxon>
        <taxon>Chelicerata</taxon>
        <taxon>Arachnida</taxon>
        <taxon>Araneae</taxon>
        <taxon>Araneomorphae</taxon>
        <taxon>Entelegynae</taxon>
        <taxon>Araneoidea</taxon>
        <taxon>Araneidae</taxon>
        <taxon>Araneus</taxon>
    </lineage>
</organism>
<accession>A0A4Y2EPQ0</accession>
<feature type="non-terminal residue" evidence="1">
    <location>
        <position position="426"/>
    </location>
</feature>
<sequence>MWEIGQNWCLAHDWISNPSRYPSLHLDCRAISNPSRYPSLHLDCLAISNPSRYPSLHLDCRAISTIWYPSTHLDCLAISTRRYSSLIWTGVPFQPVRDLSLQIGLPGHIQPVPVSIPPFSLPRPYQPVPVSTSIWTAGAISTKSHPYLHLDCRDISAVGIHYLHLDCRAISNPVPVSVPPFGLRAISSLISPSGIHPSILDCPGHIQPSVFILIWTGVPFNRRDHAQIGLPGHIQPVPVSIPLHLDCGPYQPVPVSPLHLDCRAAYPKAVPVSVPPFGLPGHIQPSVSVPHLVWAISACPGIRTLILDCRAISNLSRYPSLHLDCRTISNPSRHPSLHFGLPGTYLTVSIRTSILDFRAISSPSVSTPQGLDCRTYQRPGIRASFGLPVHINHPYIIPPFGLPGHIQPVPVSSPPFGLPGHKCVES</sequence>
<comment type="caution">
    <text evidence="1">The sequence shown here is derived from an EMBL/GenBank/DDBJ whole genome shotgun (WGS) entry which is preliminary data.</text>
</comment>
<gene>
    <name evidence="1" type="ORF">AVEN_166971_1</name>
</gene>
<reference evidence="1 2" key="1">
    <citation type="journal article" date="2019" name="Sci. Rep.">
        <title>Orb-weaving spider Araneus ventricosus genome elucidates the spidroin gene catalogue.</title>
        <authorList>
            <person name="Kono N."/>
            <person name="Nakamura H."/>
            <person name="Ohtoshi R."/>
            <person name="Moran D.A.P."/>
            <person name="Shinohara A."/>
            <person name="Yoshida Y."/>
            <person name="Fujiwara M."/>
            <person name="Mori M."/>
            <person name="Tomita M."/>
            <person name="Arakawa K."/>
        </authorList>
    </citation>
    <scope>NUCLEOTIDE SEQUENCE [LARGE SCALE GENOMIC DNA]</scope>
</reference>
<evidence type="ECO:0000313" key="1">
    <source>
        <dbReference type="EMBL" id="GBM30477.1"/>
    </source>
</evidence>
<dbReference type="AlphaFoldDB" id="A0A4Y2EPQ0"/>
<keyword evidence="2" id="KW-1185">Reference proteome</keyword>
<dbReference type="EMBL" id="BGPR01170919">
    <property type="protein sequence ID" value="GBM30477.1"/>
    <property type="molecule type" value="Genomic_DNA"/>
</dbReference>
<protein>
    <submittedName>
        <fullName evidence="1">Uncharacterized protein</fullName>
    </submittedName>
</protein>
<name>A0A4Y2EPQ0_ARAVE</name>
<dbReference type="Proteomes" id="UP000499080">
    <property type="component" value="Unassembled WGS sequence"/>
</dbReference>
<evidence type="ECO:0000313" key="2">
    <source>
        <dbReference type="Proteomes" id="UP000499080"/>
    </source>
</evidence>
<proteinExistence type="predicted"/>